<accession>K0TGH6</accession>
<name>K0TGH6_THAOC</name>
<dbReference type="PANTHER" id="PTHR13593">
    <property type="match status" value="1"/>
</dbReference>
<dbReference type="OMA" id="GLMLDSC"/>
<comment type="caution">
    <text evidence="2">The sequence shown here is derived from an EMBL/GenBank/DDBJ whole genome shotgun (WGS) entry which is preliminary data.</text>
</comment>
<gene>
    <name evidence="2" type="ORF">THAOC_00292</name>
</gene>
<feature type="signal peptide" evidence="1">
    <location>
        <begin position="1"/>
        <end position="22"/>
    </location>
</feature>
<dbReference type="InterPro" id="IPR017946">
    <property type="entry name" value="PLC-like_Pdiesterase_TIM-brl"/>
</dbReference>
<dbReference type="Proteomes" id="UP000266841">
    <property type="component" value="Unassembled WGS sequence"/>
</dbReference>
<organism evidence="2 3">
    <name type="scientific">Thalassiosira oceanica</name>
    <name type="common">Marine diatom</name>
    <dbReference type="NCBI Taxonomy" id="159749"/>
    <lineage>
        <taxon>Eukaryota</taxon>
        <taxon>Sar</taxon>
        <taxon>Stramenopiles</taxon>
        <taxon>Ochrophyta</taxon>
        <taxon>Bacillariophyta</taxon>
        <taxon>Coscinodiscophyceae</taxon>
        <taxon>Thalassiosirophycidae</taxon>
        <taxon>Thalassiosirales</taxon>
        <taxon>Thalassiosiraceae</taxon>
        <taxon>Thalassiosira</taxon>
    </lineage>
</organism>
<evidence type="ECO:0000313" key="3">
    <source>
        <dbReference type="Proteomes" id="UP000266841"/>
    </source>
</evidence>
<keyword evidence="1" id="KW-0732">Signal</keyword>
<dbReference type="SUPFAM" id="SSF51695">
    <property type="entry name" value="PLC-like phosphodiesterases"/>
    <property type="match status" value="1"/>
</dbReference>
<evidence type="ECO:0000256" key="1">
    <source>
        <dbReference type="SAM" id="SignalP"/>
    </source>
</evidence>
<dbReference type="eggNOG" id="ENOG502RUKI">
    <property type="taxonomic scope" value="Eukaryota"/>
</dbReference>
<reference evidence="2 3" key="1">
    <citation type="journal article" date="2012" name="Genome Biol.">
        <title>Genome and low-iron response of an oceanic diatom adapted to chronic iron limitation.</title>
        <authorList>
            <person name="Lommer M."/>
            <person name="Specht M."/>
            <person name="Roy A.S."/>
            <person name="Kraemer L."/>
            <person name="Andreson R."/>
            <person name="Gutowska M.A."/>
            <person name="Wolf J."/>
            <person name="Bergner S.V."/>
            <person name="Schilhabel M.B."/>
            <person name="Klostermeier U.C."/>
            <person name="Beiko R.G."/>
            <person name="Rosenstiel P."/>
            <person name="Hippler M."/>
            <person name="Laroche J."/>
        </authorList>
    </citation>
    <scope>NUCLEOTIDE SEQUENCE [LARGE SCALE GENOMIC DNA]</scope>
    <source>
        <strain evidence="2 3">CCMP1005</strain>
    </source>
</reference>
<dbReference type="GO" id="GO:0008081">
    <property type="term" value="F:phosphoric diester hydrolase activity"/>
    <property type="evidence" value="ECO:0007669"/>
    <property type="project" value="InterPro"/>
</dbReference>
<evidence type="ECO:0000313" key="2">
    <source>
        <dbReference type="EMBL" id="EJK77848.1"/>
    </source>
</evidence>
<dbReference type="AlphaFoldDB" id="K0TGH6"/>
<dbReference type="EMBL" id="AGNL01000328">
    <property type="protein sequence ID" value="EJK77848.1"/>
    <property type="molecule type" value="Genomic_DNA"/>
</dbReference>
<protein>
    <recommendedName>
        <fullName evidence="4">Phosphatidylinositol-specific phospholipase C X domain-containing protein</fullName>
    </recommendedName>
</protein>
<dbReference type="PANTHER" id="PTHR13593:SF140">
    <property type="entry name" value="PLC-LIKE PHOSPHODIESTERASE"/>
    <property type="match status" value="1"/>
</dbReference>
<dbReference type="OrthoDB" id="191594at2759"/>
<dbReference type="Gene3D" id="3.20.20.190">
    <property type="entry name" value="Phosphatidylinositol (PI) phosphodiesterase"/>
    <property type="match status" value="1"/>
</dbReference>
<keyword evidence="3" id="KW-1185">Reference proteome</keyword>
<feature type="chain" id="PRO_5003841037" description="Phosphatidylinositol-specific phospholipase C X domain-containing protein" evidence="1">
    <location>
        <begin position="23"/>
        <end position="343"/>
    </location>
</feature>
<dbReference type="Pfam" id="PF26146">
    <property type="entry name" value="PI-PLC_X"/>
    <property type="match status" value="1"/>
</dbReference>
<evidence type="ECO:0008006" key="4">
    <source>
        <dbReference type="Google" id="ProtNLM"/>
    </source>
</evidence>
<dbReference type="InterPro" id="IPR051057">
    <property type="entry name" value="PI-PLC_domain"/>
</dbReference>
<sequence>MGLCKCLVGSLCCVGLLAMAGALTWRYGPWYDESVDPLKGINIGGGSSSNDDLTEPSALAAKDACPTCCNTLTSNCGLPVNQVLFPMAMSSYGDYFLSANNNLPMEKALVAGYRGLMLDSCICESSTVNDIKGFLGGQDNTGLRFCHKTCDAGARKPDKLLGNLKTFLEVNPNEVVIVEFEVNDNSLNDLFYAIDDSGLDEYIYSPADKINVEWPTMQELIDANTRLIIFAHGDGIESCAVSNCPEGFLYTFDHLTQTNWNDESCDIKGNDVEPRAFFLMNHWMNNDLDLPSEDNAQEFNAFAKLIERTEKCSGRIPNIIAVDFWDVGDVLPFVKEVNTQRAG</sequence>
<dbReference type="GO" id="GO:0006629">
    <property type="term" value="P:lipid metabolic process"/>
    <property type="evidence" value="ECO:0007669"/>
    <property type="project" value="InterPro"/>
</dbReference>
<proteinExistence type="predicted"/>